<dbReference type="Proteomes" id="UP000827092">
    <property type="component" value="Unassembled WGS sequence"/>
</dbReference>
<organism evidence="1 2">
    <name type="scientific">Oedothorax gibbosus</name>
    <dbReference type="NCBI Taxonomy" id="931172"/>
    <lineage>
        <taxon>Eukaryota</taxon>
        <taxon>Metazoa</taxon>
        <taxon>Ecdysozoa</taxon>
        <taxon>Arthropoda</taxon>
        <taxon>Chelicerata</taxon>
        <taxon>Arachnida</taxon>
        <taxon>Araneae</taxon>
        <taxon>Araneomorphae</taxon>
        <taxon>Entelegynae</taxon>
        <taxon>Araneoidea</taxon>
        <taxon>Linyphiidae</taxon>
        <taxon>Erigoninae</taxon>
        <taxon>Oedothorax</taxon>
    </lineage>
</organism>
<keyword evidence="2" id="KW-1185">Reference proteome</keyword>
<proteinExistence type="predicted"/>
<evidence type="ECO:0000313" key="2">
    <source>
        <dbReference type="Proteomes" id="UP000827092"/>
    </source>
</evidence>
<comment type="caution">
    <text evidence="1">The sequence shown here is derived from an EMBL/GenBank/DDBJ whole genome shotgun (WGS) entry which is preliminary data.</text>
</comment>
<gene>
    <name evidence="1" type="ORF">JTE90_009848</name>
</gene>
<evidence type="ECO:0000313" key="1">
    <source>
        <dbReference type="EMBL" id="KAG8177155.1"/>
    </source>
</evidence>
<dbReference type="AlphaFoldDB" id="A0AAV6U0X0"/>
<name>A0AAV6U0X0_9ARAC</name>
<protein>
    <submittedName>
        <fullName evidence="1">Uncharacterized protein</fullName>
    </submittedName>
</protein>
<accession>A0AAV6U0X0</accession>
<dbReference type="EMBL" id="JAFNEN010000811">
    <property type="protein sequence ID" value="KAG8177155.1"/>
    <property type="molecule type" value="Genomic_DNA"/>
</dbReference>
<sequence>MWLVNAVKVLWENVTSNALKKTIHRVRTKENHVPVAPESLQQLALPPTYSCSEKGDNFLLMIAVIWRKIQQLGLQVRYARYASDGDFALEIRLLAALAFMSVDVISSFEMISEMTTIQNATLVPLLDYFEDTWIGRLLRNGLVPAPVLTILHYGNGLSSLKKNNL</sequence>
<reference evidence="1 2" key="1">
    <citation type="journal article" date="2022" name="Nat. Ecol. Evol.">
        <title>A masculinizing supergene underlies an exaggerated male reproductive morph in a spider.</title>
        <authorList>
            <person name="Hendrickx F."/>
            <person name="De Corte Z."/>
            <person name="Sonet G."/>
            <person name="Van Belleghem S.M."/>
            <person name="Kostlbacher S."/>
            <person name="Vangestel C."/>
        </authorList>
    </citation>
    <scope>NUCLEOTIDE SEQUENCE [LARGE SCALE GENOMIC DNA]</scope>
    <source>
        <strain evidence="1">W744_W776</strain>
    </source>
</reference>